<proteinExistence type="predicted"/>
<sequence>MLLENLLCPPTHSFVGRDDQLPQWAASHAEASPQVGQPQSGTGSASASTSPPEAPLDALASAVRTIRLRLQTTTQTANTAAAANPLPSDFDISLFVSRREYENGRVLLMRNARAIPSLCRLVAASNLLPAIATVTVNATTQTQVATTDRANRHR</sequence>
<feature type="compositionally biased region" description="Low complexity" evidence="1">
    <location>
        <begin position="36"/>
        <end position="51"/>
    </location>
</feature>
<dbReference type="WBParaSite" id="MCOS_0000412401-mRNA-1">
    <property type="protein sequence ID" value="MCOS_0000412401-mRNA-1"/>
    <property type="gene ID" value="MCOS_0000412401"/>
</dbReference>
<name>A0A0R3UB26_MESCO</name>
<protein>
    <submittedName>
        <fullName evidence="2 4">Uncharacterized protein</fullName>
    </submittedName>
</protein>
<organism evidence="4">
    <name type="scientific">Mesocestoides corti</name>
    <name type="common">Flatworm</name>
    <dbReference type="NCBI Taxonomy" id="53468"/>
    <lineage>
        <taxon>Eukaryota</taxon>
        <taxon>Metazoa</taxon>
        <taxon>Spiralia</taxon>
        <taxon>Lophotrochozoa</taxon>
        <taxon>Platyhelminthes</taxon>
        <taxon>Cestoda</taxon>
        <taxon>Eucestoda</taxon>
        <taxon>Cyclophyllidea</taxon>
        <taxon>Mesocestoididae</taxon>
        <taxon>Mesocestoides</taxon>
    </lineage>
</organism>
<feature type="region of interest" description="Disordered" evidence="1">
    <location>
        <begin position="26"/>
        <end position="55"/>
    </location>
</feature>
<dbReference type="OrthoDB" id="6248116at2759"/>
<gene>
    <name evidence="2" type="ORF">MCOS_LOCUS4125</name>
</gene>
<dbReference type="AlphaFoldDB" id="A0A0R3UB26"/>
<keyword evidence="3" id="KW-1185">Reference proteome</keyword>
<evidence type="ECO:0000313" key="3">
    <source>
        <dbReference type="Proteomes" id="UP000267029"/>
    </source>
</evidence>
<dbReference type="EMBL" id="UXSR01001298">
    <property type="protein sequence ID" value="VDD78122.1"/>
    <property type="molecule type" value="Genomic_DNA"/>
</dbReference>
<dbReference type="STRING" id="53468.A0A0R3UB26"/>
<dbReference type="Proteomes" id="UP000267029">
    <property type="component" value="Unassembled WGS sequence"/>
</dbReference>
<evidence type="ECO:0000313" key="2">
    <source>
        <dbReference type="EMBL" id="VDD78122.1"/>
    </source>
</evidence>
<evidence type="ECO:0000256" key="1">
    <source>
        <dbReference type="SAM" id="MobiDB-lite"/>
    </source>
</evidence>
<reference evidence="4" key="1">
    <citation type="submission" date="2017-02" db="UniProtKB">
        <authorList>
            <consortium name="WormBaseParasite"/>
        </authorList>
    </citation>
    <scope>IDENTIFICATION</scope>
</reference>
<accession>A0A0R3UB26</accession>
<reference evidence="2 3" key="2">
    <citation type="submission" date="2018-10" db="EMBL/GenBank/DDBJ databases">
        <authorList>
            <consortium name="Pathogen Informatics"/>
        </authorList>
    </citation>
    <scope>NUCLEOTIDE SEQUENCE [LARGE SCALE GENOMIC DNA]</scope>
</reference>
<evidence type="ECO:0000313" key="4">
    <source>
        <dbReference type="WBParaSite" id="MCOS_0000412401-mRNA-1"/>
    </source>
</evidence>